<evidence type="ECO:0000313" key="3">
    <source>
        <dbReference type="Proteomes" id="UP000299102"/>
    </source>
</evidence>
<organism evidence="2 3">
    <name type="scientific">Eumeta variegata</name>
    <name type="common">Bagworm moth</name>
    <name type="synonym">Eumeta japonica</name>
    <dbReference type="NCBI Taxonomy" id="151549"/>
    <lineage>
        <taxon>Eukaryota</taxon>
        <taxon>Metazoa</taxon>
        <taxon>Ecdysozoa</taxon>
        <taxon>Arthropoda</taxon>
        <taxon>Hexapoda</taxon>
        <taxon>Insecta</taxon>
        <taxon>Pterygota</taxon>
        <taxon>Neoptera</taxon>
        <taxon>Endopterygota</taxon>
        <taxon>Lepidoptera</taxon>
        <taxon>Glossata</taxon>
        <taxon>Ditrysia</taxon>
        <taxon>Tineoidea</taxon>
        <taxon>Psychidae</taxon>
        <taxon>Oiketicinae</taxon>
        <taxon>Eumeta</taxon>
    </lineage>
</organism>
<gene>
    <name evidence="2" type="ORF">EVAR_49631_1</name>
</gene>
<name>A0A4C1YC76_EUMVA</name>
<keyword evidence="3" id="KW-1185">Reference proteome</keyword>
<proteinExistence type="predicted"/>
<protein>
    <submittedName>
        <fullName evidence="2">Uncharacterized protein</fullName>
    </submittedName>
</protein>
<accession>A0A4C1YC76</accession>
<sequence>MEISDAPFASGLIFFHSRDGNSGGFASSHKMTPRIRIAILTDNGVKNNRVSDGEEGQSELPKILEWNIIYDGQRNGPPKLSLTGRSATAFSRKSKGHRDQRRESIEIRSKTNIYSSARSLATINLRNLINKRAKRTARFRSTRPCTERRAGSTKVVIEICIRMDSGTGTGPGSGTRIDIGNRTLIAIP</sequence>
<evidence type="ECO:0000256" key="1">
    <source>
        <dbReference type="SAM" id="MobiDB-lite"/>
    </source>
</evidence>
<evidence type="ECO:0000313" key="2">
    <source>
        <dbReference type="EMBL" id="GBP72067.1"/>
    </source>
</evidence>
<feature type="region of interest" description="Disordered" evidence="1">
    <location>
        <begin position="77"/>
        <end position="102"/>
    </location>
</feature>
<dbReference type="Proteomes" id="UP000299102">
    <property type="component" value="Unassembled WGS sequence"/>
</dbReference>
<reference evidence="2 3" key="1">
    <citation type="journal article" date="2019" name="Commun. Biol.">
        <title>The bagworm genome reveals a unique fibroin gene that provides high tensile strength.</title>
        <authorList>
            <person name="Kono N."/>
            <person name="Nakamura H."/>
            <person name="Ohtoshi R."/>
            <person name="Tomita M."/>
            <person name="Numata K."/>
            <person name="Arakawa K."/>
        </authorList>
    </citation>
    <scope>NUCLEOTIDE SEQUENCE [LARGE SCALE GENOMIC DNA]</scope>
</reference>
<comment type="caution">
    <text evidence="2">The sequence shown here is derived from an EMBL/GenBank/DDBJ whole genome shotgun (WGS) entry which is preliminary data.</text>
</comment>
<dbReference type="EMBL" id="BGZK01001132">
    <property type="protein sequence ID" value="GBP72067.1"/>
    <property type="molecule type" value="Genomic_DNA"/>
</dbReference>
<dbReference type="AlphaFoldDB" id="A0A4C1YC76"/>